<dbReference type="OrthoDB" id="5592585at2759"/>
<dbReference type="AlphaFoldDB" id="A0A165N4G5"/>
<feature type="region of interest" description="Disordered" evidence="1">
    <location>
        <begin position="644"/>
        <end position="682"/>
    </location>
</feature>
<sequence>MYGEFLYMKARDFLDNCLPPSTSCGDCPPHEGAFKSVEKDLKDEDTLMKQFINCVTEGGLCPKYEFVETPNTFDENDSELVRGRLKADLALYHKDYAPRRIREGEPLKPRWDRMSLYAECKTQGMTNQCDPFVEFEGQKSVEATAEKRRDARGQITAYAAAMFARQHRTHLFSIVVLGESFRLLRWDRAGAIFTERIQYVEKSELLCEFFWRFNNLTRSEQGHDLSAEMITEGSADYALVLEAQRKAESEESYKLGYFKASCKDMEKWPWWKLRVDVPVEGASTRAVPLTSDSSSTPCSTPTNARFFLVGRPHFVADGMAGRGTRGYVAWDIDGERLVYLKDCWRVDAPGIVKEGAVLGLLKSKDVPHVPSLVCDGDVINAETKGAAGTAVVIQGTLTQGIWVAKADEPNPMKSHIHYRLVVEEFGQSLDHFENSRDLVRVVHGCLIGHAGAYYTANILHRDVSAGNILIVRKTLPDGKIETKGLLNDWDLSKETSNGNEEARQIDRTGTWQFMSARLLDNPLKPHQLQDDLESFLHVLIYEGIRFLKHNCDGMGHFMHNYFDRAEHDKHYAIGGQGKFKAIVDNDGITVSVLDQRRVPLEFKPPSFQAIITELFSWFRAFYTMQRTSPDPTEVAGDNEMPMLASDSDSEPPLAQAPLNWFPLSNQGPLVSQSGRPKQPNGNTLELAQKLETHQKMIEFLAESYEKSPWPVKDTVSDQLDPNWKPEDPSFVPITTGLKRSSKRSASQVEGTGSRQERKPKKPRGRSGTGQ</sequence>
<dbReference type="GO" id="GO:0004672">
    <property type="term" value="F:protein kinase activity"/>
    <property type="evidence" value="ECO:0007669"/>
    <property type="project" value="InterPro"/>
</dbReference>
<dbReference type="SUPFAM" id="SSF56112">
    <property type="entry name" value="Protein kinase-like (PK-like)"/>
    <property type="match status" value="1"/>
</dbReference>
<feature type="domain" description="Fungal-type protein kinase" evidence="2">
    <location>
        <begin position="303"/>
        <end position="541"/>
    </location>
</feature>
<evidence type="ECO:0000256" key="1">
    <source>
        <dbReference type="SAM" id="MobiDB-lite"/>
    </source>
</evidence>
<dbReference type="PANTHER" id="PTHR38248">
    <property type="entry name" value="FUNK1 6"/>
    <property type="match status" value="1"/>
</dbReference>
<accession>A0A165N4G5</accession>
<dbReference type="InParanoid" id="A0A165N4G5"/>
<evidence type="ECO:0000313" key="4">
    <source>
        <dbReference type="Proteomes" id="UP000076761"/>
    </source>
</evidence>
<gene>
    <name evidence="3" type="ORF">NEOLEDRAFT_1246004</name>
</gene>
<reference evidence="3 4" key="1">
    <citation type="journal article" date="2016" name="Mol. Biol. Evol.">
        <title>Comparative Genomics of Early-Diverging Mushroom-Forming Fungi Provides Insights into the Origins of Lignocellulose Decay Capabilities.</title>
        <authorList>
            <person name="Nagy L.G."/>
            <person name="Riley R."/>
            <person name="Tritt A."/>
            <person name="Adam C."/>
            <person name="Daum C."/>
            <person name="Floudas D."/>
            <person name="Sun H."/>
            <person name="Yadav J.S."/>
            <person name="Pangilinan J."/>
            <person name="Larsson K.H."/>
            <person name="Matsuura K."/>
            <person name="Barry K."/>
            <person name="Labutti K."/>
            <person name="Kuo R."/>
            <person name="Ohm R.A."/>
            <person name="Bhattacharya S.S."/>
            <person name="Shirouzu T."/>
            <person name="Yoshinaga Y."/>
            <person name="Martin F.M."/>
            <person name="Grigoriev I.V."/>
            <person name="Hibbett D.S."/>
        </authorList>
    </citation>
    <scope>NUCLEOTIDE SEQUENCE [LARGE SCALE GENOMIC DNA]</scope>
    <source>
        <strain evidence="3 4">HHB14362 ss-1</strain>
    </source>
</reference>
<name>A0A165N4G5_9AGAM</name>
<dbReference type="Proteomes" id="UP000076761">
    <property type="component" value="Unassembled WGS sequence"/>
</dbReference>
<organism evidence="3 4">
    <name type="scientific">Neolentinus lepideus HHB14362 ss-1</name>
    <dbReference type="NCBI Taxonomy" id="1314782"/>
    <lineage>
        <taxon>Eukaryota</taxon>
        <taxon>Fungi</taxon>
        <taxon>Dikarya</taxon>
        <taxon>Basidiomycota</taxon>
        <taxon>Agaricomycotina</taxon>
        <taxon>Agaricomycetes</taxon>
        <taxon>Gloeophyllales</taxon>
        <taxon>Gloeophyllaceae</taxon>
        <taxon>Neolentinus</taxon>
    </lineage>
</organism>
<dbReference type="Gene3D" id="1.10.510.10">
    <property type="entry name" value="Transferase(Phosphotransferase) domain 1"/>
    <property type="match status" value="1"/>
</dbReference>
<dbReference type="InterPro" id="IPR040976">
    <property type="entry name" value="Pkinase_fungal"/>
</dbReference>
<evidence type="ECO:0000313" key="3">
    <source>
        <dbReference type="EMBL" id="KZT19166.1"/>
    </source>
</evidence>
<feature type="domain" description="Fungal-type protein kinase" evidence="2">
    <location>
        <begin position="143"/>
        <end position="252"/>
    </location>
</feature>
<dbReference type="PANTHER" id="PTHR38248:SF2">
    <property type="entry name" value="FUNK1 11"/>
    <property type="match status" value="1"/>
</dbReference>
<dbReference type="InterPro" id="IPR011009">
    <property type="entry name" value="Kinase-like_dom_sf"/>
</dbReference>
<feature type="region of interest" description="Disordered" evidence="1">
    <location>
        <begin position="710"/>
        <end position="770"/>
    </location>
</feature>
<protein>
    <recommendedName>
        <fullName evidence="2">Fungal-type protein kinase domain-containing protein</fullName>
    </recommendedName>
</protein>
<feature type="compositionally biased region" description="Polar residues" evidence="1">
    <location>
        <begin position="662"/>
        <end position="682"/>
    </location>
</feature>
<dbReference type="InterPro" id="IPR008266">
    <property type="entry name" value="Tyr_kinase_AS"/>
</dbReference>
<feature type="compositionally biased region" description="Polar residues" evidence="1">
    <location>
        <begin position="743"/>
        <end position="753"/>
    </location>
</feature>
<dbReference type="Pfam" id="PF17667">
    <property type="entry name" value="Pkinase_fungal"/>
    <property type="match status" value="2"/>
</dbReference>
<dbReference type="EMBL" id="KV425648">
    <property type="protein sequence ID" value="KZT19166.1"/>
    <property type="molecule type" value="Genomic_DNA"/>
</dbReference>
<proteinExistence type="predicted"/>
<dbReference type="PROSITE" id="PS00109">
    <property type="entry name" value="PROTEIN_KINASE_TYR"/>
    <property type="match status" value="1"/>
</dbReference>
<keyword evidence="4" id="KW-1185">Reference proteome</keyword>
<evidence type="ECO:0000259" key="2">
    <source>
        <dbReference type="Pfam" id="PF17667"/>
    </source>
</evidence>